<dbReference type="Proteomes" id="UP001177744">
    <property type="component" value="Unassembled WGS sequence"/>
</dbReference>
<feature type="region of interest" description="Disordered" evidence="1">
    <location>
        <begin position="521"/>
        <end position="549"/>
    </location>
</feature>
<dbReference type="Pfam" id="PF14523">
    <property type="entry name" value="Syntaxin_2"/>
    <property type="match status" value="1"/>
</dbReference>
<gene>
    <name evidence="3" type="ORF">QTO34_007531</name>
</gene>
<evidence type="ECO:0000259" key="2">
    <source>
        <dbReference type="Pfam" id="PF14523"/>
    </source>
</evidence>
<organism evidence="3 4">
    <name type="scientific">Cnephaeus nilssonii</name>
    <name type="common">Northern bat</name>
    <name type="synonym">Eptesicus nilssonii</name>
    <dbReference type="NCBI Taxonomy" id="3371016"/>
    <lineage>
        <taxon>Eukaryota</taxon>
        <taxon>Metazoa</taxon>
        <taxon>Chordata</taxon>
        <taxon>Craniata</taxon>
        <taxon>Vertebrata</taxon>
        <taxon>Euteleostomi</taxon>
        <taxon>Mammalia</taxon>
        <taxon>Eutheria</taxon>
        <taxon>Laurasiatheria</taxon>
        <taxon>Chiroptera</taxon>
        <taxon>Yangochiroptera</taxon>
        <taxon>Vespertilionidae</taxon>
        <taxon>Cnephaeus</taxon>
    </lineage>
</organism>
<dbReference type="GO" id="GO:0048278">
    <property type="term" value="P:vesicle docking"/>
    <property type="evidence" value="ECO:0007669"/>
    <property type="project" value="TreeGrafter"/>
</dbReference>
<feature type="region of interest" description="Disordered" evidence="1">
    <location>
        <begin position="267"/>
        <end position="306"/>
    </location>
</feature>
<dbReference type="GO" id="GO:0005484">
    <property type="term" value="F:SNAP receptor activity"/>
    <property type="evidence" value="ECO:0007669"/>
    <property type="project" value="TreeGrafter"/>
</dbReference>
<dbReference type="PANTHER" id="PTHR19957:SF212">
    <property type="entry name" value="T-SNARE DOMAIN-CONTAINING PROTEIN 1"/>
    <property type="match status" value="1"/>
</dbReference>
<dbReference type="InterPro" id="IPR010989">
    <property type="entry name" value="SNARE"/>
</dbReference>
<proteinExistence type="predicted"/>
<dbReference type="CDD" id="cd15877">
    <property type="entry name" value="SNARE_TSNARE1"/>
    <property type="match status" value="1"/>
</dbReference>
<feature type="region of interest" description="Disordered" evidence="1">
    <location>
        <begin position="147"/>
        <end position="180"/>
    </location>
</feature>
<name>A0AA40HIH3_CNENI</name>
<feature type="region of interest" description="Disordered" evidence="1">
    <location>
        <begin position="394"/>
        <end position="435"/>
    </location>
</feature>
<dbReference type="InterPro" id="IPR045242">
    <property type="entry name" value="Syntaxin"/>
</dbReference>
<dbReference type="EMBL" id="JAULJE010000019">
    <property type="protein sequence ID" value="KAK1331855.1"/>
    <property type="molecule type" value="Genomic_DNA"/>
</dbReference>
<dbReference type="AlphaFoldDB" id="A0AA40HIH3"/>
<comment type="caution">
    <text evidence="3">The sequence shown here is derived from an EMBL/GenBank/DDBJ whole genome shotgun (WGS) entry which is preliminary data.</text>
</comment>
<dbReference type="GO" id="GO:0006886">
    <property type="term" value="P:intracellular protein transport"/>
    <property type="evidence" value="ECO:0007669"/>
    <property type="project" value="TreeGrafter"/>
</dbReference>
<feature type="region of interest" description="Disordered" evidence="1">
    <location>
        <begin position="1"/>
        <end position="28"/>
    </location>
</feature>
<dbReference type="SUPFAM" id="SSF47661">
    <property type="entry name" value="t-snare proteins"/>
    <property type="match status" value="1"/>
</dbReference>
<sequence>MSYGSITGGGGLGSRGPFGGPSRQGYQPLATQLDPRDLQGLFQEAAAGVSLISASATSLEQGLRSLGTPRDTQELRDSLHLAQQETNRTVATSTSVVRRLSELLRGCAQQERLQLDRLKAQLSDAIQRYGAVQTGIAERSRALLPTAQTAGRRQSPWAPRAALADPEESVHGGDSSRQGPAQALLPELTEQDLEAVRLREEAVLRLESDLLDVTQILKDLASMVSEQGEAIGGCHAAAQPPALHSIEASVEAASSHTEAARELLAGASRHQVSPRDSPASSPPHPRSLRLTSPERGTPRGISEPRTGMRAGWRVCTSRVVALPPAVSPVEGAGPCRLRGGGGAGLGSRLAPLQPSFMVTLGAAPPLSLLDGAVTGDVGATPAVHAAGALTPPRRAEPELSAQHSACAPAHSRAHRPAVQGPSAPPSTPPPPPPLPQLCLVNPRLLQREFRGTVFGVPWAQPLALIRAEPLGGWLGGRPPPCFPEEPALRPAWVRPSLQGLGAALSGLEESATPHVTMELGHSQWGPRGDGHPGARRRPLPLPTLLPTRY</sequence>
<dbReference type="GO" id="GO:0006906">
    <property type="term" value="P:vesicle fusion"/>
    <property type="evidence" value="ECO:0007669"/>
    <property type="project" value="TreeGrafter"/>
</dbReference>
<protein>
    <recommendedName>
        <fullName evidence="2">Syntaxin N-terminal domain-containing protein</fullName>
    </recommendedName>
</protein>
<dbReference type="Gene3D" id="1.20.5.110">
    <property type="match status" value="1"/>
</dbReference>
<accession>A0AA40HIH3</accession>
<reference evidence="3" key="1">
    <citation type="submission" date="2023-06" db="EMBL/GenBank/DDBJ databases">
        <title>Reference genome for the Northern bat (Eptesicus nilssonii), a most northern bat species.</title>
        <authorList>
            <person name="Laine V.N."/>
            <person name="Pulliainen A.T."/>
            <person name="Lilley T.M."/>
        </authorList>
    </citation>
    <scope>NUCLEOTIDE SEQUENCE</scope>
    <source>
        <strain evidence="3">BLF_Eptnil</strain>
        <tissue evidence="3">Kidney</tissue>
    </source>
</reference>
<feature type="compositionally biased region" description="Pro residues" evidence="1">
    <location>
        <begin position="422"/>
        <end position="435"/>
    </location>
</feature>
<keyword evidence="4" id="KW-1185">Reference proteome</keyword>
<evidence type="ECO:0000313" key="3">
    <source>
        <dbReference type="EMBL" id="KAK1331855.1"/>
    </source>
</evidence>
<dbReference type="Gene3D" id="1.20.58.70">
    <property type="match status" value="1"/>
</dbReference>
<dbReference type="PANTHER" id="PTHR19957">
    <property type="entry name" value="SYNTAXIN"/>
    <property type="match status" value="1"/>
</dbReference>
<evidence type="ECO:0000313" key="4">
    <source>
        <dbReference type="Proteomes" id="UP001177744"/>
    </source>
</evidence>
<dbReference type="GO" id="GO:0000149">
    <property type="term" value="F:SNARE binding"/>
    <property type="evidence" value="ECO:0007669"/>
    <property type="project" value="TreeGrafter"/>
</dbReference>
<dbReference type="GO" id="GO:0031201">
    <property type="term" value="C:SNARE complex"/>
    <property type="evidence" value="ECO:0007669"/>
    <property type="project" value="TreeGrafter"/>
</dbReference>
<evidence type="ECO:0000256" key="1">
    <source>
        <dbReference type="SAM" id="MobiDB-lite"/>
    </source>
</evidence>
<dbReference type="InterPro" id="IPR006011">
    <property type="entry name" value="Syntaxin_N"/>
</dbReference>
<dbReference type="GO" id="GO:0008021">
    <property type="term" value="C:synaptic vesicle"/>
    <property type="evidence" value="ECO:0007669"/>
    <property type="project" value="TreeGrafter"/>
</dbReference>
<feature type="domain" description="Syntaxin N-terminal" evidence="2">
    <location>
        <begin position="41"/>
        <end position="167"/>
    </location>
</feature>
<feature type="compositionally biased region" description="Gly residues" evidence="1">
    <location>
        <begin position="1"/>
        <end position="19"/>
    </location>
</feature>